<dbReference type="OrthoDB" id="5513375at2"/>
<proteinExistence type="predicted"/>
<gene>
    <name evidence="1" type="ORF">BSZ36_07810</name>
</gene>
<dbReference type="Pfam" id="PF18854">
    <property type="entry name" value="baeRF_family10"/>
    <property type="match status" value="1"/>
</dbReference>
<reference evidence="1 2" key="1">
    <citation type="submission" date="2016-11" db="EMBL/GenBank/DDBJ databases">
        <title>Study of marine rhodopsin-containing bacteria.</title>
        <authorList>
            <person name="Yoshizawa S."/>
            <person name="Kumagai Y."/>
            <person name="Kogure K."/>
        </authorList>
    </citation>
    <scope>NUCLEOTIDE SEQUENCE [LARGE SCALE GENOMIC DNA]</scope>
    <source>
        <strain evidence="1 2">SG-29</strain>
    </source>
</reference>
<evidence type="ECO:0000313" key="2">
    <source>
        <dbReference type="Proteomes" id="UP000216446"/>
    </source>
</evidence>
<dbReference type="InParanoid" id="A0A259TZA0"/>
<dbReference type="InterPro" id="IPR041202">
    <property type="entry name" value="BaeRF_family10"/>
</dbReference>
<dbReference type="Proteomes" id="UP000216446">
    <property type="component" value="Unassembled WGS sequence"/>
</dbReference>
<dbReference type="RefSeq" id="WP_094547594.1">
    <property type="nucleotide sequence ID" value="NZ_MQWB01000001.1"/>
</dbReference>
<dbReference type="EMBL" id="MQWB01000001">
    <property type="protein sequence ID" value="OZC02884.1"/>
    <property type="molecule type" value="Genomic_DNA"/>
</dbReference>
<dbReference type="AlphaFoldDB" id="A0A259TZA0"/>
<name>A0A259TZA0_9BACT</name>
<protein>
    <recommendedName>
        <fullName evidence="3">eRF1 domain-containing protein</fullName>
    </recommendedName>
</protein>
<comment type="caution">
    <text evidence="1">The sequence shown here is derived from an EMBL/GenBank/DDBJ whole genome shotgun (WGS) entry which is preliminary data.</text>
</comment>
<sequence length="393" mass="43089">MSALSADSRDALLAELRRRTSTPGFHFLSSDHIQRLNEARSEGAPIVSVFMELTPEMRVGDSWEIALKDLRQKAADASGDHAKAVSAEMDRVEAALRESIPRTGRGVAFFLCQELGLFEQLGTAIALPNVVQVGREPYIRPLARIRDENDRFVIALVSAHKSRFFFSQIGLVEEVFDLAGEELEITDFASKDQRQDMKAELKKDQAQKSAHALALIAEQMDARHVVYSCASDMEKDFLDAMDQKTRLKVSESFACEVNASTSEVAEAANTAQRQVEAREEMETIEKVQELLSSRAVAGLDDTLDMLNQQRVMTLVVDDEARMAGGIDPDSGMLTTQTEGTYEATGGTIERESDLIEAMLDSAMAQGATLELVRSEAAKSALSAHGPAAAILRF</sequence>
<dbReference type="InterPro" id="IPR029064">
    <property type="entry name" value="Ribosomal_eL30-like_sf"/>
</dbReference>
<keyword evidence="2" id="KW-1185">Reference proteome</keyword>
<evidence type="ECO:0008006" key="3">
    <source>
        <dbReference type="Google" id="ProtNLM"/>
    </source>
</evidence>
<dbReference type="Gene3D" id="3.30.1330.30">
    <property type="match status" value="1"/>
</dbReference>
<dbReference type="SUPFAM" id="SSF55315">
    <property type="entry name" value="L30e-like"/>
    <property type="match status" value="1"/>
</dbReference>
<evidence type="ECO:0000313" key="1">
    <source>
        <dbReference type="EMBL" id="OZC02884.1"/>
    </source>
</evidence>
<accession>A0A259TZA0</accession>
<organism evidence="1 2">
    <name type="scientific">Rubricoccus marinus</name>
    <dbReference type="NCBI Taxonomy" id="716817"/>
    <lineage>
        <taxon>Bacteria</taxon>
        <taxon>Pseudomonadati</taxon>
        <taxon>Rhodothermota</taxon>
        <taxon>Rhodothermia</taxon>
        <taxon>Rhodothermales</taxon>
        <taxon>Rubricoccaceae</taxon>
        <taxon>Rubricoccus</taxon>
    </lineage>
</organism>